<sequence>MPKLQLQPGTSNLPAKLSRAETVHPLFRPPSSAIPSAAAASSPTPPTIPQSLCLVRLSFTRETASSHHPPHPLLSLILPPTAVHRQPSPSPLSASSQTSPSSLPSALHRLEFQPEKAPRLPLRPA</sequence>
<feature type="compositionally biased region" description="Low complexity" evidence="1">
    <location>
        <begin position="29"/>
        <end position="42"/>
    </location>
</feature>
<feature type="compositionally biased region" description="Low complexity" evidence="1">
    <location>
        <begin position="91"/>
        <end position="106"/>
    </location>
</feature>
<proteinExistence type="predicted"/>
<evidence type="ECO:0000313" key="3">
    <source>
        <dbReference type="Proteomes" id="UP000011976"/>
    </source>
</evidence>
<feature type="region of interest" description="Disordered" evidence="1">
    <location>
        <begin position="1"/>
        <end position="49"/>
    </location>
</feature>
<evidence type="ECO:0000313" key="2">
    <source>
        <dbReference type="EMBL" id="GAC72833.1"/>
    </source>
</evidence>
<feature type="region of interest" description="Disordered" evidence="1">
    <location>
        <begin position="61"/>
        <end position="125"/>
    </location>
</feature>
<protein>
    <submittedName>
        <fullName evidence="2">Uncharacterized protein</fullName>
    </submittedName>
</protein>
<organism evidence="2 3">
    <name type="scientific">Pseudozyma antarctica (strain T-34)</name>
    <name type="common">Yeast</name>
    <name type="synonym">Candida antarctica</name>
    <dbReference type="NCBI Taxonomy" id="1151754"/>
    <lineage>
        <taxon>Eukaryota</taxon>
        <taxon>Fungi</taxon>
        <taxon>Dikarya</taxon>
        <taxon>Basidiomycota</taxon>
        <taxon>Ustilaginomycotina</taxon>
        <taxon>Ustilaginomycetes</taxon>
        <taxon>Ustilaginales</taxon>
        <taxon>Ustilaginaceae</taxon>
        <taxon>Moesziomyces</taxon>
    </lineage>
</organism>
<name>M9MBQ7_PSEA3</name>
<dbReference type="Proteomes" id="UP000011976">
    <property type="component" value="Unassembled WGS sequence"/>
</dbReference>
<reference evidence="3" key="1">
    <citation type="journal article" date="2013" name="Genome Announc.">
        <title>Genome sequence of the basidiomycetous yeast Pseudozyma antarctica T-34, a producer of the glycolipid biosurfactants mannosylerythritol lipids.</title>
        <authorList>
            <person name="Morita T."/>
            <person name="Koike H."/>
            <person name="Koyama Y."/>
            <person name="Hagiwara H."/>
            <person name="Ito E."/>
            <person name="Fukuoka T."/>
            <person name="Imura T."/>
            <person name="Machida M."/>
            <person name="Kitamoto D."/>
        </authorList>
    </citation>
    <scope>NUCLEOTIDE SEQUENCE [LARGE SCALE GENOMIC DNA]</scope>
    <source>
        <strain evidence="3">T-34</strain>
    </source>
</reference>
<feature type="compositionally biased region" description="Basic and acidic residues" evidence="1">
    <location>
        <begin position="108"/>
        <end position="118"/>
    </location>
</feature>
<evidence type="ECO:0000256" key="1">
    <source>
        <dbReference type="SAM" id="MobiDB-lite"/>
    </source>
</evidence>
<gene>
    <name evidence="2" type="ORF">PANT_7c00290</name>
</gene>
<accession>M9MBQ7</accession>
<dbReference type="AlphaFoldDB" id="M9MBQ7"/>
<dbReference type="EMBL" id="DF196773">
    <property type="protein sequence ID" value="GAC72833.1"/>
    <property type="molecule type" value="Genomic_DNA"/>
</dbReference>